<protein>
    <recommendedName>
        <fullName evidence="4">Heme oxygenase</fullName>
        <ecNumber evidence="4">1.14.14.18</ecNumber>
    </recommendedName>
</protein>
<keyword evidence="7" id="KW-0812">Transmembrane</keyword>
<dbReference type="PIRSF" id="PIRSF000343">
    <property type="entry name" value="Haem_Oase"/>
    <property type="match status" value="1"/>
</dbReference>
<evidence type="ECO:0000256" key="3">
    <source>
        <dbReference type="ARBA" id="ARBA00023004"/>
    </source>
</evidence>
<accession>A0ABD2WFN5</accession>
<gene>
    <name evidence="8" type="ORF">TKK_013844</name>
</gene>
<feature type="binding site" description="axial binding residue" evidence="6">
    <location>
        <position position="20"/>
    </location>
    <ligand>
        <name>heme b</name>
        <dbReference type="ChEBI" id="CHEBI:60344"/>
    </ligand>
    <ligandPart>
        <name>Fe</name>
        <dbReference type="ChEBI" id="CHEBI:18248"/>
    </ligandPart>
</feature>
<dbReference type="Gene3D" id="1.20.910.10">
    <property type="entry name" value="Heme oxygenase-like"/>
    <property type="match status" value="1"/>
</dbReference>
<evidence type="ECO:0000256" key="6">
    <source>
        <dbReference type="PIRSR" id="PIRSR000343-2"/>
    </source>
</evidence>
<dbReference type="EMBL" id="JBJJXI010000109">
    <property type="protein sequence ID" value="KAL3391530.1"/>
    <property type="molecule type" value="Genomic_DNA"/>
</dbReference>
<dbReference type="PANTHER" id="PTHR10720:SF0">
    <property type="entry name" value="HEME OXYGENASE"/>
    <property type="match status" value="1"/>
</dbReference>
<keyword evidence="7" id="KW-1133">Transmembrane helix</keyword>
<sequence>MKDAEDDFCKRMRKATRQVHAISDALVNAKLALGLSNNQVWADGLLVFYEIFKFMEEAMFRLKDSPVGLMYVKGLERTEAFEKDLEYYLGRDWKKTYQSRKSVTDYLKKLQEVERSDSILLIAYIYHLYMGLLSGGMILRKKMILRNNLFGSSNFQKGYNITEFEGTTVQQLKTHLRFTINKIVSVLSEEKKEELIKESKTVFELNNKIIKSIKVPYDAIVKSVPIIIFVVALMIIIMLQILL</sequence>
<dbReference type="GO" id="GO:0004392">
    <property type="term" value="F:heme oxygenase (decyclizing) activity"/>
    <property type="evidence" value="ECO:0007669"/>
    <property type="project" value="UniProtKB-UniRule"/>
</dbReference>
<dbReference type="GO" id="GO:0006788">
    <property type="term" value="P:heme oxidation"/>
    <property type="evidence" value="ECO:0007669"/>
    <property type="project" value="UniProtKB-UniRule"/>
</dbReference>
<evidence type="ECO:0000256" key="1">
    <source>
        <dbReference type="ARBA" id="ARBA00022617"/>
    </source>
</evidence>
<comment type="similarity">
    <text evidence="4">Belongs to the heme oxygenase family.</text>
</comment>
<dbReference type="EC" id="1.14.14.18" evidence="4"/>
<evidence type="ECO:0000313" key="9">
    <source>
        <dbReference type="Proteomes" id="UP001627154"/>
    </source>
</evidence>
<dbReference type="InterPro" id="IPR016053">
    <property type="entry name" value="Haem_Oase-like"/>
</dbReference>
<evidence type="ECO:0000256" key="4">
    <source>
        <dbReference type="PIRNR" id="PIRNR000343"/>
    </source>
</evidence>
<proteinExistence type="inferred from homology"/>
<keyword evidence="2 4" id="KW-0479">Metal-binding</keyword>
<keyword evidence="3 4" id="KW-0408">Iron</keyword>
<feature type="binding site" evidence="5">
    <location>
        <position position="13"/>
    </location>
    <ligand>
        <name>heme b</name>
        <dbReference type="ChEBI" id="CHEBI:60344"/>
    </ligand>
</feature>
<dbReference type="SUPFAM" id="SSF48613">
    <property type="entry name" value="Heme oxygenase-like"/>
    <property type="match status" value="1"/>
</dbReference>
<keyword evidence="1 4" id="KW-0349">Heme</keyword>
<dbReference type="AlphaFoldDB" id="A0ABD2WFN5"/>
<dbReference type="CDD" id="cd19165">
    <property type="entry name" value="HemeO"/>
    <property type="match status" value="1"/>
</dbReference>
<keyword evidence="9" id="KW-1185">Reference proteome</keyword>
<dbReference type="Proteomes" id="UP001627154">
    <property type="component" value="Unassembled WGS sequence"/>
</dbReference>
<feature type="binding site" evidence="5">
    <location>
        <position position="126"/>
    </location>
    <ligand>
        <name>heme b</name>
        <dbReference type="ChEBI" id="CHEBI:60344"/>
    </ligand>
</feature>
<evidence type="ECO:0000256" key="7">
    <source>
        <dbReference type="SAM" id="Phobius"/>
    </source>
</evidence>
<evidence type="ECO:0000256" key="5">
    <source>
        <dbReference type="PIRSR" id="PIRSR000343-1"/>
    </source>
</evidence>
<feature type="transmembrane region" description="Helical" evidence="7">
    <location>
        <begin position="219"/>
        <end position="242"/>
    </location>
</feature>
<feature type="transmembrane region" description="Helical" evidence="7">
    <location>
        <begin position="119"/>
        <end position="139"/>
    </location>
</feature>
<keyword evidence="7" id="KW-0472">Membrane</keyword>
<evidence type="ECO:0000313" key="8">
    <source>
        <dbReference type="EMBL" id="KAL3391530.1"/>
    </source>
</evidence>
<dbReference type="InterPro" id="IPR016084">
    <property type="entry name" value="Haem_Oase-like_multi-hlx"/>
</dbReference>
<comment type="catalytic activity">
    <reaction evidence="4">
        <text>heme b + 3 reduced [NADPH--hemoprotein reductase] + 3 O2 = biliverdin IXalpha + CO + Fe(2+) + 3 oxidized [NADPH--hemoprotein reductase] + 3 H2O + H(+)</text>
        <dbReference type="Rhea" id="RHEA:21764"/>
        <dbReference type="Rhea" id="RHEA-COMP:11964"/>
        <dbReference type="Rhea" id="RHEA-COMP:11965"/>
        <dbReference type="ChEBI" id="CHEBI:15377"/>
        <dbReference type="ChEBI" id="CHEBI:15378"/>
        <dbReference type="ChEBI" id="CHEBI:15379"/>
        <dbReference type="ChEBI" id="CHEBI:17245"/>
        <dbReference type="ChEBI" id="CHEBI:29033"/>
        <dbReference type="ChEBI" id="CHEBI:57618"/>
        <dbReference type="ChEBI" id="CHEBI:57991"/>
        <dbReference type="ChEBI" id="CHEBI:58210"/>
        <dbReference type="ChEBI" id="CHEBI:60344"/>
        <dbReference type="EC" id="1.14.14.18"/>
    </reaction>
</comment>
<dbReference type="GO" id="GO:0046872">
    <property type="term" value="F:metal ion binding"/>
    <property type="evidence" value="ECO:0007669"/>
    <property type="project" value="UniProtKB-UniRule"/>
</dbReference>
<comment type="caution">
    <text evidence="8">The sequence shown here is derived from an EMBL/GenBank/DDBJ whole genome shotgun (WGS) entry which is preliminary data.</text>
</comment>
<organism evidence="8 9">
    <name type="scientific">Trichogramma kaykai</name>
    <dbReference type="NCBI Taxonomy" id="54128"/>
    <lineage>
        <taxon>Eukaryota</taxon>
        <taxon>Metazoa</taxon>
        <taxon>Ecdysozoa</taxon>
        <taxon>Arthropoda</taxon>
        <taxon>Hexapoda</taxon>
        <taxon>Insecta</taxon>
        <taxon>Pterygota</taxon>
        <taxon>Neoptera</taxon>
        <taxon>Endopterygota</taxon>
        <taxon>Hymenoptera</taxon>
        <taxon>Apocrita</taxon>
        <taxon>Proctotrupomorpha</taxon>
        <taxon>Chalcidoidea</taxon>
        <taxon>Trichogrammatidae</taxon>
        <taxon>Trichogramma</taxon>
    </lineage>
</organism>
<reference evidence="8 9" key="1">
    <citation type="journal article" date="2024" name="bioRxiv">
        <title>A reference genome for Trichogramma kaykai: A tiny desert-dwelling parasitoid wasp with competing sex-ratio distorters.</title>
        <authorList>
            <person name="Culotta J."/>
            <person name="Lindsey A.R."/>
        </authorList>
    </citation>
    <scope>NUCLEOTIDE SEQUENCE [LARGE SCALE GENOMIC DNA]</scope>
    <source>
        <strain evidence="8 9">KSX58</strain>
    </source>
</reference>
<evidence type="ECO:0000256" key="2">
    <source>
        <dbReference type="ARBA" id="ARBA00022723"/>
    </source>
</evidence>
<name>A0ABD2WFN5_9HYME</name>
<dbReference type="PRINTS" id="PR00088">
    <property type="entry name" value="HAEMOXYGNASE"/>
</dbReference>
<dbReference type="Pfam" id="PF01126">
    <property type="entry name" value="Heme_oxygenase"/>
    <property type="match status" value="1"/>
</dbReference>
<feature type="binding site" evidence="5">
    <location>
        <position position="177"/>
    </location>
    <ligand>
        <name>heme b</name>
        <dbReference type="ChEBI" id="CHEBI:60344"/>
    </ligand>
</feature>
<dbReference type="PANTHER" id="PTHR10720">
    <property type="entry name" value="HEME OXYGENASE"/>
    <property type="match status" value="1"/>
</dbReference>
<dbReference type="InterPro" id="IPR002051">
    <property type="entry name" value="Haem_Oase"/>
</dbReference>